<reference evidence="5" key="1">
    <citation type="submission" date="2017-09" db="EMBL/GenBank/DDBJ databases">
        <title>Contemporary evolution of a Lepidopteran species, Heliothis virescens, in response to modern agricultural practices.</title>
        <authorList>
            <person name="Fritz M.L."/>
            <person name="Deyonke A.M."/>
            <person name="Papanicolaou A."/>
            <person name="Micinski S."/>
            <person name="Westbrook J."/>
            <person name="Gould F."/>
        </authorList>
    </citation>
    <scope>NUCLEOTIDE SEQUENCE [LARGE SCALE GENOMIC DNA]</scope>
    <source>
        <strain evidence="5">HvINT-</strain>
        <tissue evidence="5">Whole body</tissue>
    </source>
</reference>
<dbReference type="InterPro" id="IPR050374">
    <property type="entry name" value="RRT5_SRSF_SR"/>
</dbReference>
<comment type="caution">
    <text evidence="5">The sequence shown here is derived from an EMBL/GenBank/DDBJ whole genome shotgun (WGS) entry which is preliminary data.</text>
</comment>
<dbReference type="InterPro" id="IPR012677">
    <property type="entry name" value="Nucleotide-bd_a/b_plait_sf"/>
</dbReference>
<dbReference type="PANTHER" id="PTHR23003:SF3">
    <property type="entry name" value="FI21236P1-RELATED"/>
    <property type="match status" value="1"/>
</dbReference>
<dbReference type="STRING" id="7102.A0A2A4JXV5"/>
<dbReference type="CDD" id="cd00590">
    <property type="entry name" value="RRM_SF"/>
    <property type="match status" value="2"/>
</dbReference>
<feature type="region of interest" description="Disordered" evidence="3">
    <location>
        <begin position="395"/>
        <end position="451"/>
    </location>
</feature>
<name>A0A2A4JXV5_HELVI</name>
<dbReference type="Gene3D" id="3.30.70.330">
    <property type="match status" value="2"/>
</dbReference>
<dbReference type="InterPro" id="IPR000504">
    <property type="entry name" value="RRM_dom"/>
</dbReference>
<proteinExistence type="predicted"/>
<feature type="region of interest" description="Disordered" evidence="3">
    <location>
        <begin position="1"/>
        <end position="52"/>
    </location>
</feature>
<accession>A0A2A4JXV5</accession>
<dbReference type="PANTHER" id="PTHR23003">
    <property type="entry name" value="RNA RECOGNITION MOTIF RRM DOMAIN CONTAINING PROTEIN"/>
    <property type="match status" value="1"/>
</dbReference>
<evidence type="ECO:0000256" key="1">
    <source>
        <dbReference type="ARBA" id="ARBA00022884"/>
    </source>
</evidence>
<dbReference type="GO" id="GO:0005634">
    <property type="term" value="C:nucleus"/>
    <property type="evidence" value="ECO:0007669"/>
    <property type="project" value="TreeGrafter"/>
</dbReference>
<feature type="compositionally biased region" description="Polar residues" evidence="3">
    <location>
        <begin position="413"/>
        <end position="446"/>
    </location>
</feature>
<keyword evidence="1 2" id="KW-0694">RNA-binding</keyword>
<evidence type="ECO:0000313" key="5">
    <source>
        <dbReference type="EMBL" id="PCG76847.1"/>
    </source>
</evidence>
<feature type="domain" description="RRM" evidence="4">
    <location>
        <begin position="560"/>
        <end position="629"/>
    </location>
</feature>
<evidence type="ECO:0000259" key="4">
    <source>
        <dbReference type="PROSITE" id="PS50102"/>
    </source>
</evidence>
<dbReference type="Pfam" id="PF00076">
    <property type="entry name" value="RRM_1"/>
    <property type="match status" value="1"/>
</dbReference>
<dbReference type="PROSITE" id="PS50102">
    <property type="entry name" value="RRM"/>
    <property type="match status" value="1"/>
</dbReference>
<dbReference type="EMBL" id="NWSH01000376">
    <property type="protein sequence ID" value="PCG76847.1"/>
    <property type="molecule type" value="Genomic_DNA"/>
</dbReference>
<dbReference type="GO" id="GO:1990904">
    <property type="term" value="C:ribonucleoprotein complex"/>
    <property type="evidence" value="ECO:0007669"/>
    <property type="project" value="TreeGrafter"/>
</dbReference>
<dbReference type="SUPFAM" id="SSF54928">
    <property type="entry name" value="RNA-binding domain, RBD"/>
    <property type="match status" value="2"/>
</dbReference>
<sequence>MEADKVTESSGSEMDQTVKLLQPSDKEQTAPDFIPLHKSPSPIPTKSEPDSIMEKNGQKRIKIETDDGNCKKRRISTPEPSIVSAKVDDGVNISDEEYYLIVSNLPVNWTYVQIKNYLDQECGHVDEMEMLLRNNSQPSAIRLTFQNKEKCFDVYKKLEDKVVEDKTIEVKISDSYTTFPTESTEVSEQNESSKRCWRPDLDCWDTDPEGLYGLRPQFLKSLNITPPLNNMVHVTNFRCDKNELKEVMQLAGNVLMCCVVNALQKYAKVMYSHPLEAVQAISMLNGQLHYGNPLKLAMDKHPEDNIILPKGLANIGVGLGTQGRPIRNIVHEYQRFIKKQTTLLSPVVFSEIDFSDNNTVKKDDSEEIQKKIDVFIKTPVGSNIMNSNNLKIKNIEELSQDSNSRDGSDRSTPESQKSKPTVATKNTSIGTPSPTNSITKNGSSKTIPPLLATPALGSAPLHPLVRFGTHSGKGYVPPNLLNPPVPMHNPLPGPGEPFYRPGNPHVQEPRHFGPRPYMPMQRAPPFHPQAMPGPFRPGVRPQGPPANFSGPRPVNPGNRVTVKFSNLPPSTTFPLLCEQLAQCGQVMSVQLTTPGCAVATFGHPSHADRCIQNFNGMNVEGFIIEVSFV</sequence>
<gene>
    <name evidence="5" type="ORF">B5V51_8544</name>
</gene>
<evidence type="ECO:0000256" key="2">
    <source>
        <dbReference type="PROSITE-ProRule" id="PRU00176"/>
    </source>
</evidence>
<dbReference type="GO" id="GO:0005737">
    <property type="term" value="C:cytoplasm"/>
    <property type="evidence" value="ECO:0007669"/>
    <property type="project" value="TreeGrafter"/>
</dbReference>
<feature type="compositionally biased region" description="Basic and acidic residues" evidence="3">
    <location>
        <begin position="403"/>
        <end position="412"/>
    </location>
</feature>
<dbReference type="SMART" id="SM00360">
    <property type="entry name" value="RRM"/>
    <property type="match status" value="3"/>
</dbReference>
<evidence type="ECO:0000256" key="3">
    <source>
        <dbReference type="SAM" id="MobiDB-lite"/>
    </source>
</evidence>
<protein>
    <recommendedName>
        <fullName evidence="4">RRM domain-containing protein</fullName>
    </recommendedName>
</protein>
<dbReference type="InterPro" id="IPR035979">
    <property type="entry name" value="RBD_domain_sf"/>
</dbReference>
<dbReference type="GO" id="GO:0003729">
    <property type="term" value="F:mRNA binding"/>
    <property type="evidence" value="ECO:0007669"/>
    <property type="project" value="TreeGrafter"/>
</dbReference>
<dbReference type="AlphaFoldDB" id="A0A2A4JXV5"/>
<organism evidence="5">
    <name type="scientific">Heliothis virescens</name>
    <name type="common">Tobacco budworm moth</name>
    <dbReference type="NCBI Taxonomy" id="7102"/>
    <lineage>
        <taxon>Eukaryota</taxon>
        <taxon>Metazoa</taxon>
        <taxon>Ecdysozoa</taxon>
        <taxon>Arthropoda</taxon>
        <taxon>Hexapoda</taxon>
        <taxon>Insecta</taxon>
        <taxon>Pterygota</taxon>
        <taxon>Neoptera</taxon>
        <taxon>Endopterygota</taxon>
        <taxon>Lepidoptera</taxon>
        <taxon>Glossata</taxon>
        <taxon>Ditrysia</taxon>
        <taxon>Noctuoidea</taxon>
        <taxon>Noctuidae</taxon>
        <taxon>Heliothinae</taxon>
        <taxon>Heliothis</taxon>
    </lineage>
</organism>